<accession>A0AAW7XZR5</accession>
<reference evidence="2 3" key="1">
    <citation type="journal article" date="2016" name="Antonie Van Leeuwenhoek">
        <title>Photobacterium sanguinicancri sp. nov. isolated from marine animals.</title>
        <authorList>
            <person name="Gomez-Gil B."/>
            <person name="Roque A."/>
            <person name="Rotllant G."/>
            <person name="Romalde J.L."/>
            <person name="Doce A."/>
            <person name="Eggermont M."/>
            <person name="Defoirdt T."/>
        </authorList>
    </citation>
    <scope>NUCLEOTIDE SEQUENCE [LARGE SCALE GENOMIC DNA]</scope>
    <source>
        <strain evidence="2 3">CAIM 1827</strain>
    </source>
</reference>
<dbReference type="Pfam" id="PF02566">
    <property type="entry name" value="OsmC"/>
    <property type="match status" value="1"/>
</dbReference>
<keyword evidence="3" id="KW-1185">Reference proteome</keyword>
<proteinExistence type="predicted"/>
<dbReference type="RefSeq" id="WP_094957391.1">
    <property type="nucleotide sequence ID" value="NZ_JAUOPU010000002.1"/>
</dbReference>
<gene>
    <name evidence="2" type="ORF">ASV53_13090</name>
    <name evidence="1" type="ORF">Q4568_03710</name>
</gene>
<sequence length="131" mass="14088">MTINVKWAGDCQFKITTSSGFNFDIDATSTVAPCPTEMLLSALGACSATDVVLLLKEKGFSVKTLDNNLTYTLTESEPRLYESANLHFVVTGDGISKDDVLIAAQEAVLKHCHVCLMLQPSITISCSAEVL</sequence>
<dbReference type="SUPFAM" id="SSF82784">
    <property type="entry name" value="OsmC-like"/>
    <property type="match status" value="1"/>
</dbReference>
<protein>
    <submittedName>
        <fullName evidence="1">OsmC family protein</fullName>
    </submittedName>
    <submittedName>
        <fullName evidence="2">Osmotically inducible protein OsmC</fullName>
    </submittedName>
</protein>
<dbReference type="PANTHER" id="PTHR34352">
    <property type="entry name" value="PROTEIN YHFA"/>
    <property type="match status" value="1"/>
</dbReference>
<name>A0AAW7XZR5_9GAMM</name>
<dbReference type="AlphaFoldDB" id="A0AAW7XZR5"/>
<evidence type="ECO:0000313" key="4">
    <source>
        <dbReference type="Proteomes" id="UP001170624"/>
    </source>
</evidence>
<evidence type="ECO:0000313" key="3">
    <source>
        <dbReference type="Proteomes" id="UP000215999"/>
    </source>
</evidence>
<dbReference type="InterPro" id="IPR036102">
    <property type="entry name" value="OsmC/Ohrsf"/>
</dbReference>
<comment type="caution">
    <text evidence="1">The sequence shown here is derived from an EMBL/GenBank/DDBJ whole genome shotgun (WGS) entry which is preliminary data.</text>
</comment>
<dbReference type="Proteomes" id="UP000215999">
    <property type="component" value="Unassembled WGS sequence"/>
</dbReference>
<dbReference type="Gene3D" id="3.30.300.20">
    <property type="match status" value="1"/>
</dbReference>
<dbReference type="EMBL" id="JAUOPU010000002">
    <property type="protein sequence ID" value="MDO6541621.1"/>
    <property type="molecule type" value="Genomic_DNA"/>
</dbReference>
<evidence type="ECO:0000313" key="2">
    <source>
        <dbReference type="EMBL" id="OZS43474.1"/>
    </source>
</evidence>
<dbReference type="EMBL" id="NOIF01000079">
    <property type="protein sequence ID" value="OZS43474.1"/>
    <property type="molecule type" value="Genomic_DNA"/>
</dbReference>
<reference evidence="2" key="2">
    <citation type="submission" date="2017-07" db="EMBL/GenBank/DDBJ databases">
        <authorList>
            <person name="Gomez-Gil B."/>
            <person name="Enciso-Ibarra K."/>
        </authorList>
    </citation>
    <scope>NUCLEOTIDE SEQUENCE</scope>
    <source>
        <strain evidence="2">CAIM 1827</strain>
    </source>
</reference>
<reference evidence="1" key="3">
    <citation type="submission" date="2023-07" db="EMBL/GenBank/DDBJ databases">
        <title>Genome content predicts the carbon catabolic preferences of heterotrophic bacteria.</title>
        <authorList>
            <person name="Gralka M."/>
        </authorList>
    </citation>
    <scope>NUCLEOTIDE SEQUENCE</scope>
    <source>
        <strain evidence="1">G2M05</strain>
    </source>
</reference>
<dbReference type="PANTHER" id="PTHR34352:SF1">
    <property type="entry name" value="PROTEIN YHFA"/>
    <property type="match status" value="1"/>
</dbReference>
<evidence type="ECO:0000313" key="1">
    <source>
        <dbReference type="EMBL" id="MDO6541621.1"/>
    </source>
</evidence>
<dbReference type="InterPro" id="IPR015946">
    <property type="entry name" value="KH_dom-like_a/b"/>
</dbReference>
<dbReference type="Proteomes" id="UP001170624">
    <property type="component" value="Unassembled WGS sequence"/>
</dbReference>
<organism evidence="1 4">
    <name type="scientific">Photobacterium sanguinicancri</name>
    <dbReference type="NCBI Taxonomy" id="875932"/>
    <lineage>
        <taxon>Bacteria</taxon>
        <taxon>Pseudomonadati</taxon>
        <taxon>Pseudomonadota</taxon>
        <taxon>Gammaproteobacteria</taxon>
        <taxon>Vibrionales</taxon>
        <taxon>Vibrionaceae</taxon>
        <taxon>Photobacterium</taxon>
    </lineage>
</organism>
<dbReference type="InterPro" id="IPR003718">
    <property type="entry name" value="OsmC/Ohr_fam"/>
</dbReference>